<evidence type="ECO:0000256" key="4">
    <source>
        <dbReference type="ARBA" id="ARBA00023004"/>
    </source>
</evidence>
<keyword evidence="2" id="KW-0001">2Fe-2S</keyword>
<dbReference type="Proteomes" id="UP001605036">
    <property type="component" value="Unassembled WGS sequence"/>
</dbReference>
<dbReference type="InterPro" id="IPR036249">
    <property type="entry name" value="Thioredoxin-like_sf"/>
</dbReference>
<comment type="cofactor">
    <cofactor evidence="6">
        <name>[2Fe-2S] cluster</name>
        <dbReference type="ChEBI" id="CHEBI:190135"/>
    </cofactor>
</comment>
<dbReference type="AlphaFoldDB" id="A0ABD1ZH98"/>
<name>A0ABD1ZH98_9MARC</name>
<keyword evidence="4" id="KW-0408">Iron</keyword>
<keyword evidence="5" id="KW-0411">Iron-sulfur</keyword>
<accession>A0ABD1ZH98</accession>
<dbReference type="GO" id="GO:0051537">
    <property type="term" value="F:2 iron, 2 sulfur cluster binding"/>
    <property type="evidence" value="ECO:0007669"/>
    <property type="project" value="UniProtKB-KW"/>
</dbReference>
<evidence type="ECO:0000256" key="6">
    <source>
        <dbReference type="ARBA" id="ARBA00034078"/>
    </source>
</evidence>
<dbReference type="GO" id="GO:0046872">
    <property type="term" value="F:metal ion binding"/>
    <property type="evidence" value="ECO:0007669"/>
    <property type="project" value="UniProtKB-KW"/>
</dbReference>
<dbReference type="Pfam" id="PF01257">
    <property type="entry name" value="2Fe-2S_thioredx"/>
    <property type="match status" value="1"/>
</dbReference>
<dbReference type="PROSITE" id="PS01099">
    <property type="entry name" value="COMPLEX1_24K"/>
    <property type="match status" value="1"/>
</dbReference>
<evidence type="ECO:0000256" key="5">
    <source>
        <dbReference type="ARBA" id="ARBA00023014"/>
    </source>
</evidence>
<dbReference type="PANTHER" id="PTHR10371">
    <property type="entry name" value="NADH DEHYDROGENASE UBIQUINONE FLAVOPROTEIN 2, MITOCHONDRIAL"/>
    <property type="match status" value="1"/>
</dbReference>
<evidence type="ECO:0008006" key="9">
    <source>
        <dbReference type="Google" id="ProtNLM"/>
    </source>
</evidence>
<reference evidence="7 8" key="1">
    <citation type="submission" date="2024-09" db="EMBL/GenBank/DDBJ databases">
        <title>Chromosome-scale assembly of Riccia fluitans.</title>
        <authorList>
            <person name="Paukszto L."/>
            <person name="Sawicki J."/>
            <person name="Karawczyk K."/>
            <person name="Piernik-Szablinska J."/>
            <person name="Szczecinska M."/>
            <person name="Mazdziarz M."/>
        </authorList>
    </citation>
    <scope>NUCLEOTIDE SEQUENCE [LARGE SCALE GENOMIC DNA]</scope>
    <source>
        <strain evidence="7">Rf_01</strain>
        <tissue evidence="7">Aerial parts of the thallus</tissue>
    </source>
</reference>
<protein>
    <recommendedName>
        <fullName evidence="9">NADH dehydrogenase [ubiquinone] flavoprotein 2, mitochondrial</fullName>
    </recommendedName>
</protein>
<proteinExistence type="inferred from homology"/>
<dbReference type="PANTHER" id="PTHR10371:SF3">
    <property type="entry name" value="NADH DEHYDROGENASE [UBIQUINONE] FLAVOPROTEIN 2, MITOCHONDRIAL"/>
    <property type="match status" value="1"/>
</dbReference>
<dbReference type="EMBL" id="JBHFFA010000001">
    <property type="protein sequence ID" value="KAL2650818.1"/>
    <property type="molecule type" value="Genomic_DNA"/>
</dbReference>
<comment type="similarity">
    <text evidence="1">Belongs to the complex I 24 kDa subunit family.</text>
</comment>
<evidence type="ECO:0000256" key="2">
    <source>
        <dbReference type="ARBA" id="ARBA00022714"/>
    </source>
</evidence>
<gene>
    <name evidence="7" type="ORF">R1flu_018946</name>
</gene>
<dbReference type="InterPro" id="IPR041921">
    <property type="entry name" value="NuoE_N"/>
</dbReference>
<sequence>MLRQVASRGLAVLRGAAASQRTCAARVFSSSSSDLHEQIRRLGPLSREYSTALNLHRNTTDNNPEVPFEFTQANLERVKEVLSHYPKNYKQSGIIPLLDLAQQQNGGWLSISSMNKIAEIVGVAPIRVYEVATFYSMFNRQKVGTYHLLVCGTTPCMLRGSRDIEAALLKHLGVDRNEVTADGKFSVGEMECMGCCVNAPMIVVADYSNGVEGFTYNYFEDLTPERVVEIVEAYRKGEKPKHGTQNPERLNCGPAGGLTTLLGEPKPPPCRDLSAC</sequence>
<dbReference type="InterPro" id="IPR042128">
    <property type="entry name" value="NuoE_dom"/>
</dbReference>
<comment type="caution">
    <text evidence="7">The sequence shown here is derived from an EMBL/GenBank/DDBJ whole genome shotgun (WGS) entry which is preliminary data.</text>
</comment>
<keyword evidence="3" id="KW-0479">Metal-binding</keyword>
<evidence type="ECO:0000256" key="1">
    <source>
        <dbReference type="ARBA" id="ARBA00010643"/>
    </source>
</evidence>
<organism evidence="7 8">
    <name type="scientific">Riccia fluitans</name>
    <dbReference type="NCBI Taxonomy" id="41844"/>
    <lineage>
        <taxon>Eukaryota</taxon>
        <taxon>Viridiplantae</taxon>
        <taxon>Streptophyta</taxon>
        <taxon>Embryophyta</taxon>
        <taxon>Marchantiophyta</taxon>
        <taxon>Marchantiopsida</taxon>
        <taxon>Marchantiidae</taxon>
        <taxon>Marchantiales</taxon>
        <taxon>Ricciaceae</taxon>
        <taxon>Riccia</taxon>
    </lineage>
</organism>
<keyword evidence="8" id="KW-1185">Reference proteome</keyword>
<evidence type="ECO:0000313" key="8">
    <source>
        <dbReference type="Proteomes" id="UP001605036"/>
    </source>
</evidence>
<dbReference type="FunFam" id="1.10.10.1590:FF:000001">
    <property type="entry name" value="NADH-quinone oxidoreductase subunit E"/>
    <property type="match status" value="1"/>
</dbReference>
<evidence type="ECO:0000256" key="3">
    <source>
        <dbReference type="ARBA" id="ARBA00022723"/>
    </source>
</evidence>
<dbReference type="NCBIfam" id="TIGR01958">
    <property type="entry name" value="nuoE_fam"/>
    <property type="match status" value="1"/>
</dbReference>
<evidence type="ECO:0000313" key="7">
    <source>
        <dbReference type="EMBL" id="KAL2650818.1"/>
    </source>
</evidence>
<dbReference type="Gene3D" id="1.10.10.1590">
    <property type="entry name" value="NADH-quinone oxidoreductase subunit E"/>
    <property type="match status" value="1"/>
</dbReference>
<dbReference type="CDD" id="cd03064">
    <property type="entry name" value="TRX_Fd_NuoE"/>
    <property type="match status" value="1"/>
</dbReference>
<dbReference type="Gene3D" id="3.40.30.10">
    <property type="entry name" value="Glutaredoxin"/>
    <property type="match status" value="1"/>
</dbReference>
<dbReference type="SUPFAM" id="SSF52833">
    <property type="entry name" value="Thioredoxin-like"/>
    <property type="match status" value="1"/>
</dbReference>
<dbReference type="FunFam" id="3.40.30.10:FF:000097">
    <property type="entry name" value="NADH dehydrogenase [ubiquinone] flavoprotein 2"/>
    <property type="match status" value="1"/>
</dbReference>
<dbReference type="InterPro" id="IPR002023">
    <property type="entry name" value="NuoE-like"/>
</dbReference>